<evidence type="ECO:0000313" key="2">
    <source>
        <dbReference type="EMBL" id="MCI82940.1"/>
    </source>
</evidence>
<dbReference type="EMBL" id="LXQA011055251">
    <property type="protein sequence ID" value="MCI82940.1"/>
    <property type="molecule type" value="Genomic_DNA"/>
</dbReference>
<dbReference type="AlphaFoldDB" id="A0A392V924"/>
<keyword evidence="3" id="KW-1185">Reference proteome</keyword>
<feature type="compositionally biased region" description="Polar residues" evidence="1">
    <location>
        <begin position="17"/>
        <end position="26"/>
    </location>
</feature>
<proteinExistence type="predicted"/>
<protein>
    <submittedName>
        <fullName evidence="2">Uncharacterized protein</fullName>
    </submittedName>
</protein>
<evidence type="ECO:0000313" key="3">
    <source>
        <dbReference type="Proteomes" id="UP000265520"/>
    </source>
</evidence>
<organism evidence="2 3">
    <name type="scientific">Trifolium medium</name>
    <dbReference type="NCBI Taxonomy" id="97028"/>
    <lineage>
        <taxon>Eukaryota</taxon>
        <taxon>Viridiplantae</taxon>
        <taxon>Streptophyta</taxon>
        <taxon>Embryophyta</taxon>
        <taxon>Tracheophyta</taxon>
        <taxon>Spermatophyta</taxon>
        <taxon>Magnoliopsida</taxon>
        <taxon>eudicotyledons</taxon>
        <taxon>Gunneridae</taxon>
        <taxon>Pentapetalae</taxon>
        <taxon>rosids</taxon>
        <taxon>fabids</taxon>
        <taxon>Fabales</taxon>
        <taxon>Fabaceae</taxon>
        <taxon>Papilionoideae</taxon>
        <taxon>50 kb inversion clade</taxon>
        <taxon>NPAAA clade</taxon>
        <taxon>Hologalegina</taxon>
        <taxon>IRL clade</taxon>
        <taxon>Trifolieae</taxon>
        <taxon>Trifolium</taxon>
    </lineage>
</organism>
<reference evidence="2 3" key="1">
    <citation type="journal article" date="2018" name="Front. Plant Sci.">
        <title>Red Clover (Trifolium pratense) and Zigzag Clover (T. medium) - A Picture of Genomic Similarities and Differences.</title>
        <authorList>
            <person name="Dluhosova J."/>
            <person name="Istvanek J."/>
            <person name="Nedelnik J."/>
            <person name="Repkova J."/>
        </authorList>
    </citation>
    <scope>NUCLEOTIDE SEQUENCE [LARGE SCALE GENOMIC DNA]</scope>
    <source>
        <strain evidence="3">cv. 10/8</strain>
        <tissue evidence="2">Leaf</tissue>
    </source>
</reference>
<accession>A0A392V924</accession>
<sequence>MPSTQQMHDENGIYAMPSTQQMPPSTLTPLVRRTIWSLIVLRTVLRLSPLPPTVLT</sequence>
<name>A0A392V924_9FABA</name>
<feature type="non-terminal residue" evidence="2">
    <location>
        <position position="56"/>
    </location>
</feature>
<dbReference type="Proteomes" id="UP000265520">
    <property type="component" value="Unassembled WGS sequence"/>
</dbReference>
<evidence type="ECO:0000256" key="1">
    <source>
        <dbReference type="SAM" id="MobiDB-lite"/>
    </source>
</evidence>
<feature type="region of interest" description="Disordered" evidence="1">
    <location>
        <begin position="1"/>
        <end position="26"/>
    </location>
</feature>
<comment type="caution">
    <text evidence="2">The sequence shown here is derived from an EMBL/GenBank/DDBJ whole genome shotgun (WGS) entry which is preliminary data.</text>
</comment>